<name>Z9JUP6_9MICO</name>
<dbReference type="InterPro" id="IPR022742">
    <property type="entry name" value="Hydrolase_4"/>
</dbReference>
<feature type="domain" description="Serine aminopeptidase S33" evidence="1">
    <location>
        <begin position="65"/>
        <end position="262"/>
    </location>
</feature>
<accession>Z9JUP6</accession>
<dbReference type="Gene3D" id="3.40.50.1820">
    <property type="entry name" value="alpha/beta hydrolase"/>
    <property type="match status" value="1"/>
</dbReference>
<dbReference type="SUPFAM" id="SSF53474">
    <property type="entry name" value="alpha/beta-Hydrolases"/>
    <property type="match status" value="1"/>
</dbReference>
<evidence type="ECO:0000313" key="2">
    <source>
        <dbReference type="EMBL" id="EWS81929.1"/>
    </source>
</evidence>
<sequence>MTRAARRRTSDAGWRRDVLGAGFRCRTLDLGEDEEGPLRAVAVRCLPGPAASRGAAQAAQRRRIPVLLIHGWSDYVLDRRLMLHLYARGFDVWGVDLRKHGRSLLPGQTPTAVRDLSEYDAEIAAMLDLIGRDRPPVLLAHSTGGLTAALWAQRRPGTVRALVLNSPWLEFHAGAAAREAIRPALRALAQRAPTARVLPRGSTHYTRTTHALFGGETPYSLRWKPPGGHDFPACTLSAVLEGQARLRRGGPLAVPTLVLHSSRSVFGLRFRSDMAEADIVLNVRTIAAAARQLGPSVRIEPVDGARHDVFLSAPAVRRRALEIVEDWLRELPDIGPTMTRDVPPGRP</sequence>
<dbReference type="PATRIC" id="fig|396014.3.peg.1142"/>
<dbReference type="eggNOG" id="COG2267">
    <property type="taxonomic scope" value="Bacteria"/>
</dbReference>
<dbReference type="PANTHER" id="PTHR43194">
    <property type="entry name" value="HYDROLASE ALPHA/BETA FOLD FAMILY"/>
    <property type="match status" value="1"/>
</dbReference>
<protein>
    <recommendedName>
        <fullName evidence="1">Serine aminopeptidase S33 domain-containing protein</fullName>
    </recommendedName>
</protein>
<dbReference type="STRING" id="396014.BF93_13955"/>
<dbReference type="PANTHER" id="PTHR43194:SF2">
    <property type="entry name" value="PEROXISOMAL MEMBRANE PROTEIN LPX1"/>
    <property type="match status" value="1"/>
</dbReference>
<evidence type="ECO:0000313" key="3">
    <source>
        <dbReference type="Proteomes" id="UP000023067"/>
    </source>
</evidence>
<evidence type="ECO:0000259" key="1">
    <source>
        <dbReference type="Pfam" id="PF12146"/>
    </source>
</evidence>
<keyword evidence="3" id="KW-1185">Reference proteome</keyword>
<dbReference type="EMBL" id="JDYK01000004">
    <property type="protein sequence ID" value="EWS81929.1"/>
    <property type="molecule type" value="Genomic_DNA"/>
</dbReference>
<dbReference type="Proteomes" id="UP000023067">
    <property type="component" value="Unassembled WGS sequence"/>
</dbReference>
<organism evidence="2 3">
    <name type="scientific">Brachybacterium phenoliresistens</name>
    <dbReference type="NCBI Taxonomy" id="396014"/>
    <lineage>
        <taxon>Bacteria</taxon>
        <taxon>Bacillati</taxon>
        <taxon>Actinomycetota</taxon>
        <taxon>Actinomycetes</taxon>
        <taxon>Micrococcales</taxon>
        <taxon>Dermabacteraceae</taxon>
        <taxon>Brachybacterium</taxon>
    </lineage>
</organism>
<gene>
    <name evidence="2" type="ORF">BF93_13955</name>
</gene>
<dbReference type="InterPro" id="IPR029058">
    <property type="entry name" value="AB_hydrolase_fold"/>
</dbReference>
<reference evidence="2 3" key="1">
    <citation type="submission" date="2014-02" db="EMBL/GenBank/DDBJ databases">
        <title>Genome sequence of Brachybacterium phenoliresistens strain W13A50.</title>
        <authorList>
            <person name="Wang X."/>
        </authorList>
    </citation>
    <scope>NUCLEOTIDE SEQUENCE [LARGE SCALE GENOMIC DNA]</scope>
    <source>
        <strain evidence="2 3">W13A50</strain>
    </source>
</reference>
<dbReference type="AlphaFoldDB" id="Z9JUP6"/>
<dbReference type="RefSeq" id="WP_051486593.1">
    <property type="nucleotide sequence ID" value="NZ_KK069990.1"/>
</dbReference>
<proteinExistence type="predicted"/>
<dbReference type="Pfam" id="PF12146">
    <property type="entry name" value="Hydrolase_4"/>
    <property type="match status" value="1"/>
</dbReference>
<dbReference type="HOGENOM" id="CLU_051796_0_0_11"/>
<dbReference type="InterPro" id="IPR050228">
    <property type="entry name" value="Carboxylesterase_BioH"/>
</dbReference>
<comment type="caution">
    <text evidence="2">The sequence shown here is derived from an EMBL/GenBank/DDBJ whole genome shotgun (WGS) entry which is preliminary data.</text>
</comment>